<keyword evidence="2" id="KW-1185">Reference proteome</keyword>
<dbReference type="GO" id="GO:0004623">
    <property type="term" value="F:phospholipase A2 activity"/>
    <property type="evidence" value="ECO:0007669"/>
    <property type="project" value="InterPro"/>
</dbReference>
<dbReference type="GO" id="GO:0050482">
    <property type="term" value="P:arachidonate secretion"/>
    <property type="evidence" value="ECO:0007669"/>
    <property type="project" value="InterPro"/>
</dbReference>
<dbReference type="Gene3D" id="1.20.90.10">
    <property type="entry name" value="Phospholipase A2 domain"/>
    <property type="match status" value="1"/>
</dbReference>
<dbReference type="STRING" id="1121357.SAMN05661109_02029"/>
<name>A0A1H9V2B0_9CORY</name>
<evidence type="ECO:0000313" key="2">
    <source>
        <dbReference type="Proteomes" id="UP000198929"/>
    </source>
</evidence>
<sequence length="198" mass="22012">MRIRFASSRPTTTAIVSLLVTIVTVFGFIASASEAQAEPSESVALTEESVTAFPDEKTIQSTLDEYLLIGLDGSKGFDTKRAAENNVDPRIVEIGEQANYLLVDYNTTKSDKQLRDLNPTNYGNWCGKNNSGPGDPINSLDRACMGHDHCLNIKRPVCDCDREFVRKLREIRNHYSGWSRTYLEAAIVAVPLWHGCKV</sequence>
<organism evidence="1 2">
    <name type="scientific">Corynebacterium cystitidis DSM 20524</name>
    <dbReference type="NCBI Taxonomy" id="1121357"/>
    <lineage>
        <taxon>Bacteria</taxon>
        <taxon>Bacillati</taxon>
        <taxon>Actinomycetota</taxon>
        <taxon>Actinomycetes</taxon>
        <taxon>Mycobacteriales</taxon>
        <taxon>Corynebacteriaceae</taxon>
        <taxon>Corynebacterium</taxon>
    </lineage>
</organism>
<dbReference type="Proteomes" id="UP000198929">
    <property type="component" value="Unassembled WGS sequence"/>
</dbReference>
<gene>
    <name evidence="1" type="ORF">SAMN05661109_02029</name>
</gene>
<accession>A0A1H9V2B0</accession>
<reference evidence="2" key="1">
    <citation type="submission" date="2016-10" db="EMBL/GenBank/DDBJ databases">
        <authorList>
            <person name="Varghese N."/>
            <person name="Submissions S."/>
        </authorList>
    </citation>
    <scope>NUCLEOTIDE SEQUENCE [LARGE SCALE GENOMIC DNA]</scope>
    <source>
        <strain evidence="2">DSM 20524</strain>
    </source>
</reference>
<protein>
    <recommendedName>
        <fullName evidence="3">Phospholipase A2</fullName>
    </recommendedName>
</protein>
<dbReference type="AlphaFoldDB" id="A0A1H9V2B0"/>
<dbReference type="SUPFAM" id="SSF48619">
    <property type="entry name" value="Phospholipase A2, PLA2"/>
    <property type="match status" value="1"/>
</dbReference>
<evidence type="ECO:0000313" key="1">
    <source>
        <dbReference type="EMBL" id="SES15812.1"/>
    </source>
</evidence>
<proteinExistence type="predicted"/>
<dbReference type="InterPro" id="IPR036444">
    <property type="entry name" value="PLipase_A2_dom_sf"/>
</dbReference>
<dbReference type="EMBL" id="FOGQ01000010">
    <property type="protein sequence ID" value="SES15812.1"/>
    <property type="molecule type" value="Genomic_DNA"/>
</dbReference>
<evidence type="ECO:0008006" key="3">
    <source>
        <dbReference type="Google" id="ProtNLM"/>
    </source>
</evidence>
<dbReference type="GO" id="GO:0006644">
    <property type="term" value="P:phospholipid metabolic process"/>
    <property type="evidence" value="ECO:0007669"/>
    <property type="project" value="InterPro"/>
</dbReference>
<dbReference type="CDD" id="cd00618">
    <property type="entry name" value="PLA2_like"/>
    <property type="match status" value="1"/>
</dbReference>